<accession>A0A1F6V4P6</accession>
<evidence type="ECO:0000313" key="2">
    <source>
        <dbReference type="Proteomes" id="UP000178700"/>
    </source>
</evidence>
<gene>
    <name evidence="1" type="ORF">A2642_02840</name>
</gene>
<dbReference type="Proteomes" id="UP000178700">
    <property type="component" value="Unassembled WGS sequence"/>
</dbReference>
<sequence>MVFKSDWGGSWNNAPRVVQETPRLYQDGGLIALVGKPEARKPSRQGRMEIVEQLTRIDDNLLGYNLEGRQVLLRCASNERDFDLYVAMPFVKGVTERESGRTMLILGSTAHHIEAMQGQFSGAVWDLESGVKEYGNTMRWINVGKTKEGFIGLDYNVGAQMNQGVARSLDDVRFLAGMLLELGYDPSKKLFLLEPPYIREREEGKKFRTQGYVTLEDYAKGR</sequence>
<reference evidence="1 2" key="1">
    <citation type="journal article" date="2016" name="Nat. Commun.">
        <title>Thousands of microbial genomes shed light on interconnected biogeochemical processes in an aquifer system.</title>
        <authorList>
            <person name="Anantharaman K."/>
            <person name="Brown C.T."/>
            <person name="Hug L.A."/>
            <person name="Sharon I."/>
            <person name="Castelle C.J."/>
            <person name="Probst A.J."/>
            <person name="Thomas B.C."/>
            <person name="Singh A."/>
            <person name="Wilkins M.J."/>
            <person name="Karaoz U."/>
            <person name="Brodie E.L."/>
            <person name="Williams K.H."/>
            <person name="Hubbard S.S."/>
            <person name="Banfield J.F."/>
        </authorList>
    </citation>
    <scope>NUCLEOTIDE SEQUENCE [LARGE SCALE GENOMIC DNA]</scope>
</reference>
<evidence type="ECO:0000313" key="1">
    <source>
        <dbReference type="EMBL" id="OGI64741.1"/>
    </source>
</evidence>
<dbReference type="AlphaFoldDB" id="A0A1F6V4P6"/>
<name>A0A1F6V4P6_9BACT</name>
<organism evidence="1 2">
    <name type="scientific">Candidatus Nomurabacteria bacterium RIFCSPHIGHO2_01_FULL_39_10</name>
    <dbReference type="NCBI Taxonomy" id="1801733"/>
    <lineage>
        <taxon>Bacteria</taxon>
        <taxon>Candidatus Nomuraibacteriota</taxon>
    </lineage>
</organism>
<protein>
    <submittedName>
        <fullName evidence="1">Uncharacterized protein</fullName>
    </submittedName>
</protein>
<dbReference type="EMBL" id="MFTJ01000039">
    <property type="protein sequence ID" value="OGI64741.1"/>
    <property type="molecule type" value="Genomic_DNA"/>
</dbReference>
<comment type="caution">
    <text evidence="1">The sequence shown here is derived from an EMBL/GenBank/DDBJ whole genome shotgun (WGS) entry which is preliminary data.</text>
</comment>
<proteinExistence type="predicted"/>